<evidence type="ECO:0000313" key="5">
    <source>
        <dbReference type="EMBL" id="KLV28141.1"/>
    </source>
</evidence>
<dbReference type="Gene3D" id="3.40.50.150">
    <property type="entry name" value="Vaccinia Virus protein VP39"/>
    <property type="match status" value="1"/>
</dbReference>
<evidence type="ECO:0000256" key="1">
    <source>
        <dbReference type="ARBA" id="ARBA00008361"/>
    </source>
</evidence>
<gene>
    <name evidence="5" type="ORF">ABW02_03405</name>
</gene>
<evidence type="ECO:0000313" key="6">
    <source>
        <dbReference type="Proteomes" id="UP000036045"/>
    </source>
</evidence>
<keyword evidence="2" id="KW-0489">Methyltransferase</keyword>
<dbReference type="Proteomes" id="UP000036045">
    <property type="component" value="Unassembled WGS sequence"/>
</dbReference>
<dbReference type="GO" id="GO:0032259">
    <property type="term" value="P:methylation"/>
    <property type="evidence" value="ECO:0007669"/>
    <property type="project" value="UniProtKB-KW"/>
</dbReference>
<dbReference type="InterPro" id="IPR029063">
    <property type="entry name" value="SAM-dependent_MTases_sf"/>
</dbReference>
<dbReference type="Pfam" id="PF08241">
    <property type="entry name" value="Methyltransf_11"/>
    <property type="match status" value="1"/>
</dbReference>
<dbReference type="PANTHER" id="PTHR44942">
    <property type="entry name" value="METHYLTRANSF_11 DOMAIN-CONTAINING PROTEIN"/>
    <property type="match status" value="1"/>
</dbReference>
<dbReference type="EMBL" id="LDPH01000002">
    <property type="protein sequence ID" value="KLV28141.1"/>
    <property type="molecule type" value="Genomic_DNA"/>
</dbReference>
<dbReference type="PANTHER" id="PTHR44942:SF4">
    <property type="entry name" value="METHYLTRANSFERASE TYPE 11 DOMAIN-CONTAINING PROTEIN"/>
    <property type="match status" value="1"/>
</dbReference>
<comment type="caution">
    <text evidence="5">The sequence shown here is derived from an EMBL/GenBank/DDBJ whole genome shotgun (WGS) entry which is preliminary data.</text>
</comment>
<feature type="domain" description="Methyltransferase type 11" evidence="4">
    <location>
        <begin position="44"/>
        <end position="135"/>
    </location>
</feature>
<keyword evidence="3" id="KW-0808">Transferase</keyword>
<evidence type="ECO:0000259" key="4">
    <source>
        <dbReference type="Pfam" id="PF08241"/>
    </source>
</evidence>
<dbReference type="InterPro" id="IPR013216">
    <property type="entry name" value="Methyltransf_11"/>
</dbReference>
<dbReference type="RefSeq" id="WP_047940703.1">
    <property type="nucleotide sequence ID" value="NZ_JAMAUJ010000010.1"/>
</dbReference>
<comment type="similarity">
    <text evidence="1">Belongs to the methyltransferase superfamily.</text>
</comment>
<protein>
    <recommendedName>
        <fullName evidence="4">Methyltransferase type 11 domain-containing protein</fullName>
    </recommendedName>
</protein>
<evidence type="ECO:0000256" key="3">
    <source>
        <dbReference type="ARBA" id="ARBA00022679"/>
    </source>
</evidence>
<dbReference type="CDD" id="cd02440">
    <property type="entry name" value="AdoMet_MTases"/>
    <property type="match status" value="1"/>
</dbReference>
<dbReference type="AlphaFoldDB" id="A0A0J1IQA4"/>
<dbReference type="SUPFAM" id="SSF53335">
    <property type="entry name" value="S-adenosyl-L-methionine-dependent methyltransferases"/>
    <property type="match status" value="1"/>
</dbReference>
<reference evidence="5 6" key="1">
    <citation type="submission" date="2015-05" db="EMBL/GenBank/DDBJ databases">
        <title>Whole genome sequence and identification of bacterial endophytes from Costus igneus.</title>
        <authorList>
            <person name="Lee Y.P."/>
            <person name="Gan H.M."/>
            <person name="Eng W."/>
            <person name="Wheatley M.S."/>
            <person name="Caraballo A."/>
            <person name="Polter S."/>
            <person name="Savka M.A."/>
            <person name="Hudson A.O."/>
        </authorList>
    </citation>
    <scope>NUCLEOTIDE SEQUENCE [LARGE SCALE GENOMIC DNA]</scope>
    <source>
        <strain evidence="5 6">RIT379</strain>
    </source>
</reference>
<dbReference type="InterPro" id="IPR051052">
    <property type="entry name" value="Diverse_substrate_MTase"/>
</dbReference>
<evidence type="ECO:0000256" key="2">
    <source>
        <dbReference type="ARBA" id="ARBA00022603"/>
    </source>
</evidence>
<accession>A0A0J1IQA4</accession>
<dbReference type="PATRIC" id="fig|1397.4.peg.1952"/>
<organism evidence="5 6">
    <name type="scientific">Niallia circulans</name>
    <name type="common">Bacillus circulans</name>
    <dbReference type="NCBI Taxonomy" id="1397"/>
    <lineage>
        <taxon>Bacteria</taxon>
        <taxon>Bacillati</taxon>
        <taxon>Bacillota</taxon>
        <taxon>Bacilli</taxon>
        <taxon>Bacillales</taxon>
        <taxon>Bacillaceae</taxon>
        <taxon>Niallia</taxon>
    </lineage>
</organism>
<proteinExistence type="inferred from homology"/>
<dbReference type="GO" id="GO:0008757">
    <property type="term" value="F:S-adenosylmethionine-dependent methyltransferase activity"/>
    <property type="evidence" value="ECO:0007669"/>
    <property type="project" value="InterPro"/>
</dbReference>
<name>A0A0J1IQA4_NIACI</name>
<keyword evidence="6" id="KW-1185">Reference proteome</keyword>
<dbReference type="OrthoDB" id="9797252at2"/>
<sequence length="252" mass="28480">MNSEAKFSGKSTLYDHYRPGYPKRFFKELISEYSGSNDHFVIADIGAGTGIFTELAANIGTNIIAIEPNDDMRSILKARMEDFKQVTCLDASAENTGIADNSVDLITVAQAFHWFEADAFKKECRRILRKNGQVMLIWNSRDHTSQLNSETAKISKRYCPNFQGFSGGINIDRLGLQHFFTNGYEHYAVSNPLKMNKEHFIGRNLSASYSPQKGDPFYDEFVEELGFLFDKYSKDGNIIVPNDLHVYVGAVI</sequence>